<feature type="compositionally biased region" description="Basic and acidic residues" evidence="2">
    <location>
        <begin position="667"/>
        <end position="676"/>
    </location>
</feature>
<feature type="coiled-coil region" evidence="1">
    <location>
        <begin position="1184"/>
        <end position="1211"/>
    </location>
</feature>
<gene>
    <name evidence="3" type="ORF">GUITHDRAFT_161812</name>
</gene>
<dbReference type="GeneID" id="17307222"/>
<feature type="region of interest" description="Disordered" evidence="2">
    <location>
        <begin position="824"/>
        <end position="852"/>
    </location>
</feature>
<feature type="compositionally biased region" description="Basic and acidic residues" evidence="2">
    <location>
        <begin position="836"/>
        <end position="847"/>
    </location>
</feature>
<protein>
    <submittedName>
        <fullName evidence="3 4">Uncharacterized protein</fullName>
    </submittedName>
</protein>
<feature type="compositionally biased region" description="Basic and acidic residues" evidence="2">
    <location>
        <begin position="614"/>
        <end position="623"/>
    </location>
</feature>
<dbReference type="EMBL" id="JH992978">
    <property type="protein sequence ID" value="EKX50510.1"/>
    <property type="molecule type" value="Genomic_DNA"/>
</dbReference>
<evidence type="ECO:0000313" key="5">
    <source>
        <dbReference type="Proteomes" id="UP000011087"/>
    </source>
</evidence>
<dbReference type="STRING" id="905079.L1JQP3"/>
<dbReference type="Proteomes" id="UP000011087">
    <property type="component" value="Unassembled WGS sequence"/>
</dbReference>
<evidence type="ECO:0000313" key="3">
    <source>
        <dbReference type="EMBL" id="EKX50510.1"/>
    </source>
</evidence>
<dbReference type="PaxDb" id="55529-EKX50510"/>
<organism evidence="3">
    <name type="scientific">Guillardia theta (strain CCMP2712)</name>
    <name type="common">Cryptophyte</name>
    <dbReference type="NCBI Taxonomy" id="905079"/>
    <lineage>
        <taxon>Eukaryota</taxon>
        <taxon>Cryptophyceae</taxon>
        <taxon>Pyrenomonadales</taxon>
        <taxon>Geminigeraceae</taxon>
        <taxon>Guillardia</taxon>
    </lineage>
</organism>
<sequence>MGGGVRSLIRLAVESRKLLLDERKGSALVPPGERKMVVDELEDEPSHSRAEAMGHKDLAASRGASCAREQEEHRREPLQPEIRADTKKDGRQHDNVPVMKREPANEHGAQEPQPSPRAHVTGREGLETFSTTSMESPLPQSKMEAEASSKGAHRGESELSILGLSIVRGRDSQLFNHETSQNLEFQLNSFRDMLMKEVGAREALESRLERALAGEASRGISLDVSVERAKTLKFFRQYLSRRMCFRWQNRAGMIAFRKWFMEWRSSCLHDVHAQCEILSGREGQGEDAPGGRSSAEGREAQAAACWSSVDEMCSTEPLPLASVSTQTWDVRMDEGDEDSFEAQGTVSRRGEGFSNRFHDPDLQDSECQTVDREVVDAEAQTPQSLDSNLSETVTRHLQHESSQTEAVNVADELHVMHRERQTNTQGTHVEIQTVRNHNDEMTTQTETSDLVDMSAQTALVNITDQSAQTTTVLNNAIHTQTIAVEHADEDQIDVARGPLPPPREVSETFAPVALGASSPSLSGDLDLSLRSKRDDISPIARSSETNLLFDEAERSVTWCVERLQELRREHHEDAHVIQEIEHVFLHLLPVAKLTAEAGEADKQHALAEPQKLNEFLHEDESRGESAASNYSTVRREDDDDKFQAKDVEVDSSSSDEDVESGGEVESGDEKSEMKKMVQRVRDLEDELMSSKQELEMERKKNAGVVRVRDNDDDESDREDIGQDLVKKLQLDIEEMNVKLIAMAEKNRSLSSQVERLAELLQESNSDYEELLQEHEKDLHKSSIALNAALTAAQHVGNMKAEAMMQELVILRREKEMKEILSGQENNAEAMEELEEREARREERRNRPGGEALDAHMMSSMKDEIEKLLARRANDLQAIDELLQRQAANQLQEDQLREENRQLKEEMKRLREEPSQLRDQETLQTVQDLQQEIEREKDIHSNLSKQNAEIAHRLQVALNKQKQLQSDKDKAAEEEAKLAAELAGALCEARGLREELEVLRRNSLHHQQQQQQQQQHEQHLMAGDVDLDDTEAILQRGDAEELEMQLRLAVSEIMRRRAEGGGRSPGPAKEEAERGHAGTFMDNWESRRFSGALDEIEEQLASLEGQILLSLRGEVEGVKEQVRQNRHAMEKKVQELLLENSLCRSHARQLEQSLTSPHEGRGAAGSGHADCSRCARTREEAEYVKEANAKNIEMLTEMLNDTQNELEKWRTAALPGNDKIRKKLLAESGL</sequence>
<feature type="coiled-coil region" evidence="1">
    <location>
        <begin position="725"/>
        <end position="777"/>
    </location>
</feature>
<keyword evidence="1" id="KW-0175">Coiled coil</keyword>
<reference evidence="3 5" key="1">
    <citation type="journal article" date="2012" name="Nature">
        <title>Algal genomes reveal evolutionary mosaicism and the fate of nucleomorphs.</title>
        <authorList>
            <consortium name="DOE Joint Genome Institute"/>
            <person name="Curtis B.A."/>
            <person name="Tanifuji G."/>
            <person name="Burki F."/>
            <person name="Gruber A."/>
            <person name="Irimia M."/>
            <person name="Maruyama S."/>
            <person name="Arias M.C."/>
            <person name="Ball S.G."/>
            <person name="Gile G.H."/>
            <person name="Hirakawa Y."/>
            <person name="Hopkins J.F."/>
            <person name="Kuo A."/>
            <person name="Rensing S.A."/>
            <person name="Schmutz J."/>
            <person name="Symeonidi A."/>
            <person name="Elias M."/>
            <person name="Eveleigh R.J."/>
            <person name="Herman E.K."/>
            <person name="Klute M.J."/>
            <person name="Nakayama T."/>
            <person name="Obornik M."/>
            <person name="Reyes-Prieto A."/>
            <person name="Armbrust E.V."/>
            <person name="Aves S.J."/>
            <person name="Beiko R.G."/>
            <person name="Coutinho P."/>
            <person name="Dacks J.B."/>
            <person name="Durnford D.G."/>
            <person name="Fast N.M."/>
            <person name="Green B.R."/>
            <person name="Grisdale C.J."/>
            <person name="Hempel F."/>
            <person name="Henrissat B."/>
            <person name="Hoppner M.P."/>
            <person name="Ishida K."/>
            <person name="Kim E."/>
            <person name="Koreny L."/>
            <person name="Kroth P.G."/>
            <person name="Liu Y."/>
            <person name="Malik S.B."/>
            <person name="Maier U.G."/>
            <person name="McRose D."/>
            <person name="Mock T."/>
            <person name="Neilson J.A."/>
            <person name="Onodera N.T."/>
            <person name="Poole A.M."/>
            <person name="Pritham E.J."/>
            <person name="Richards T.A."/>
            <person name="Rocap G."/>
            <person name="Roy S.W."/>
            <person name="Sarai C."/>
            <person name="Schaack S."/>
            <person name="Shirato S."/>
            <person name="Slamovits C.H."/>
            <person name="Spencer D.F."/>
            <person name="Suzuki S."/>
            <person name="Worden A.Z."/>
            <person name="Zauner S."/>
            <person name="Barry K."/>
            <person name="Bell C."/>
            <person name="Bharti A.K."/>
            <person name="Crow J.A."/>
            <person name="Grimwood J."/>
            <person name="Kramer R."/>
            <person name="Lindquist E."/>
            <person name="Lucas S."/>
            <person name="Salamov A."/>
            <person name="McFadden G.I."/>
            <person name="Lane C.E."/>
            <person name="Keeling P.J."/>
            <person name="Gray M.W."/>
            <person name="Grigoriev I.V."/>
            <person name="Archibald J.M."/>
        </authorList>
    </citation>
    <scope>NUCLEOTIDE SEQUENCE</scope>
    <source>
        <strain evidence="3 5">CCMP2712</strain>
    </source>
</reference>
<dbReference type="EnsemblProtists" id="EKX50510">
    <property type="protein sequence ID" value="EKX50510"/>
    <property type="gene ID" value="GUITHDRAFT_161812"/>
</dbReference>
<evidence type="ECO:0000313" key="4">
    <source>
        <dbReference type="EnsemblProtists" id="EKX50510"/>
    </source>
</evidence>
<feature type="compositionally biased region" description="Basic and acidic residues" evidence="2">
    <location>
        <begin position="633"/>
        <end position="648"/>
    </location>
</feature>
<evidence type="ECO:0000256" key="1">
    <source>
        <dbReference type="SAM" id="Coils"/>
    </source>
</evidence>
<dbReference type="KEGG" id="gtt:GUITHDRAFT_161812"/>
<dbReference type="OMA" id="QPHMEED"/>
<evidence type="ECO:0000256" key="2">
    <source>
        <dbReference type="SAM" id="MobiDB-lite"/>
    </source>
</evidence>
<dbReference type="AlphaFoldDB" id="L1JQP3"/>
<feature type="region of interest" description="Disordered" evidence="2">
    <location>
        <begin position="614"/>
        <end position="676"/>
    </location>
</feature>
<feature type="compositionally biased region" description="Acidic residues" evidence="2">
    <location>
        <begin position="653"/>
        <end position="666"/>
    </location>
</feature>
<reference evidence="4" key="3">
    <citation type="submission" date="2015-06" db="UniProtKB">
        <authorList>
            <consortium name="EnsemblProtists"/>
        </authorList>
    </citation>
    <scope>IDENTIFICATION</scope>
</reference>
<feature type="compositionally biased region" description="Basic and acidic residues" evidence="2">
    <location>
        <begin position="143"/>
        <end position="155"/>
    </location>
</feature>
<feature type="region of interest" description="Disordered" evidence="2">
    <location>
        <begin position="1056"/>
        <end position="1082"/>
    </location>
</feature>
<feature type="compositionally biased region" description="Polar residues" evidence="2">
    <location>
        <begin position="128"/>
        <end position="139"/>
    </location>
</feature>
<dbReference type="RefSeq" id="XP_005837490.1">
    <property type="nucleotide sequence ID" value="XM_005837433.1"/>
</dbReference>
<feature type="compositionally biased region" description="Basic and acidic residues" evidence="2">
    <location>
        <begin position="68"/>
        <end position="109"/>
    </location>
</feature>
<name>L1JQP3_GUITC</name>
<reference evidence="5" key="2">
    <citation type="submission" date="2012-11" db="EMBL/GenBank/DDBJ databases">
        <authorList>
            <person name="Kuo A."/>
            <person name="Curtis B.A."/>
            <person name="Tanifuji G."/>
            <person name="Burki F."/>
            <person name="Gruber A."/>
            <person name="Irimia M."/>
            <person name="Maruyama S."/>
            <person name="Arias M.C."/>
            <person name="Ball S.G."/>
            <person name="Gile G.H."/>
            <person name="Hirakawa Y."/>
            <person name="Hopkins J.F."/>
            <person name="Rensing S.A."/>
            <person name="Schmutz J."/>
            <person name="Symeonidi A."/>
            <person name="Elias M."/>
            <person name="Eveleigh R.J."/>
            <person name="Herman E.K."/>
            <person name="Klute M.J."/>
            <person name="Nakayama T."/>
            <person name="Obornik M."/>
            <person name="Reyes-Prieto A."/>
            <person name="Armbrust E.V."/>
            <person name="Aves S.J."/>
            <person name="Beiko R.G."/>
            <person name="Coutinho P."/>
            <person name="Dacks J.B."/>
            <person name="Durnford D.G."/>
            <person name="Fast N.M."/>
            <person name="Green B.R."/>
            <person name="Grisdale C."/>
            <person name="Hempe F."/>
            <person name="Henrissat B."/>
            <person name="Hoppner M.P."/>
            <person name="Ishida K.-I."/>
            <person name="Kim E."/>
            <person name="Koreny L."/>
            <person name="Kroth P.G."/>
            <person name="Liu Y."/>
            <person name="Malik S.-B."/>
            <person name="Maier U.G."/>
            <person name="McRose D."/>
            <person name="Mock T."/>
            <person name="Neilson J.A."/>
            <person name="Onodera N.T."/>
            <person name="Poole A.M."/>
            <person name="Pritham E.J."/>
            <person name="Richards T.A."/>
            <person name="Rocap G."/>
            <person name="Roy S.W."/>
            <person name="Sarai C."/>
            <person name="Schaack S."/>
            <person name="Shirato S."/>
            <person name="Slamovits C.H."/>
            <person name="Spencer D.F."/>
            <person name="Suzuki S."/>
            <person name="Worden A.Z."/>
            <person name="Zauner S."/>
            <person name="Barry K."/>
            <person name="Bell C."/>
            <person name="Bharti A.K."/>
            <person name="Crow J.A."/>
            <person name="Grimwood J."/>
            <person name="Kramer R."/>
            <person name="Lindquist E."/>
            <person name="Lucas S."/>
            <person name="Salamov A."/>
            <person name="McFadden G.I."/>
            <person name="Lane C.E."/>
            <person name="Keeling P.J."/>
            <person name="Gray M.W."/>
            <person name="Grigoriev I.V."/>
            <person name="Archibald J.M."/>
        </authorList>
    </citation>
    <scope>NUCLEOTIDE SEQUENCE</scope>
    <source>
        <strain evidence="5">CCMP2712</strain>
    </source>
</reference>
<proteinExistence type="predicted"/>
<feature type="coiled-coil region" evidence="1">
    <location>
        <begin position="1085"/>
        <end position="1138"/>
    </location>
</feature>
<dbReference type="HOGENOM" id="CLU_267910_0_0_1"/>
<feature type="compositionally biased region" description="Basic and acidic residues" evidence="2">
    <location>
        <begin position="40"/>
        <end position="59"/>
    </location>
</feature>
<keyword evidence="5" id="KW-1185">Reference proteome</keyword>
<accession>L1JQP3</accession>
<feature type="region of interest" description="Disordered" evidence="2">
    <location>
        <begin position="40"/>
        <end position="155"/>
    </location>
</feature>